<gene>
    <name evidence="1" type="ORF">K443DRAFT_203506</name>
</gene>
<dbReference type="EMBL" id="KN838548">
    <property type="protein sequence ID" value="KIK07315.1"/>
    <property type="molecule type" value="Genomic_DNA"/>
</dbReference>
<reference evidence="2" key="2">
    <citation type="submission" date="2015-01" db="EMBL/GenBank/DDBJ databases">
        <title>Evolutionary Origins and Diversification of the Mycorrhizal Mutualists.</title>
        <authorList>
            <consortium name="DOE Joint Genome Institute"/>
            <consortium name="Mycorrhizal Genomics Consortium"/>
            <person name="Kohler A."/>
            <person name="Kuo A."/>
            <person name="Nagy L.G."/>
            <person name="Floudas D."/>
            <person name="Copeland A."/>
            <person name="Barry K.W."/>
            <person name="Cichocki N."/>
            <person name="Veneault-Fourrey C."/>
            <person name="LaButti K."/>
            <person name="Lindquist E.A."/>
            <person name="Lipzen A."/>
            <person name="Lundell T."/>
            <person name="Morin E."/>
            <person name="Murat C."/>
            <person name="Riley R."/>
            <person name="Ohm R."/>
            <person name="Sun H."/>
            <person name="Tunlid A."/>
            <person name="Henrissat B."/>
            <person name="Grigoriev I.V."/>
            <person name="Hibbett D.S."/>
            <person name="Martin F."/>
        </authorList>
    </citation>
    <scope>NUCLEOTIDE SEQUENCE [LARGE SCALE GENOMIC DNA]</scope>
    <source>
        <strain evidence="2">LaAM-08-1</strain>
    </source>
</reference>
<reference evidence="1 2" key="1">
    <citation type="submission" date="2014-04" db="EMBL/GenBank/DDBJ databases">
        <authorList>
            <consortium name="DOE Joint Genome Institute"/>
            <person name="Kuo A."/>
            <person name="Kohler A."/>
            <person name="Nagy L.G."/>
            <person name="Floudas D."/>
            <person name="Copeland A."/>
            <person name="Barry K.W."/>
            <person name="Cichocki N."/>
            <person name="Veneault-Fourrey C."/>
            <person name="LaButti K."/>
            <person name="Lindquist E.A."/>
            <person name="Lipzen A."/>
            <person name="Lundell T."/>
            <person name="Morin E."/>
            <person name="Murat C."/>
            <person name="Sun H."/>
            <person name="Tunlid A."/>
            <person name="Henrissat B."/>
            <person name="Grigoriev I.V."/>
            <person name="Hibbett D.S."/>
            <person name="Martin F."/>
            <person name="Nordberg H.P."/>
            <person name="Cantor M.N."/>
            <person name="Hua S.X."/>
        </authorList>
    </citation>
    <scope>NUCLEOTIDE SEQUENCE [LARGE SCALE GENOMIC DNA]</scope>
    <source>
        <strain evidence="1 2">LaAM-08-1</strain>
    </source>
</reference>
<sequence length="78" mass="8950">MSKMCHSLHQTWLEVASLLYSTRTLFSFQAFLTFSQENVQEIAASACLFTYTPSFPQRPFIFGIIPPFLSIPIQFIVL</sequence>
<evidence type="ECO:0000313" key="2">
    <source>
        <dbReference type="Proteomes" id="UP000054477"/>
    </source>
</evidence>
<protein>
    <submittedName>
        <fullName evidence="1">Uncharacterized protein</fullName>
    </submittedName>
</protein>
<organism evidence="1 2">
    <name type="scientific">Laccaria amethystina LaAM-08-1</name>
    <dbReference type="NCBI Taxonomy" id="1095629"/>
    <lineage>
        <taxon>Eukaryota</taxon>
        <taxon>Fungi</taxon>
        <taxon>Dikarya</taxon>
        <taxon>Basidiomycota</taxon>
        <taxon>Agaricomycotina</taxon>
        <taxon>Agaricomycetes</taxon>
        <taxon>Agaricomycetidae</taxon>
        <taxon>Agaricales</taxon>
        <taxon>Agaricineae</taxon>
        <taxon>Hydnangiaceae</taxon>
        <taxon>Laccaria</taxon>
    </lineage>
</organism>
<evidence type="ECO:0000313" key="1">
    <source>
        <dbReference type="EMBL" id="KIK07315.1"/>
    </source>
</evidence>
<accession>A0A0C9X558</accession>
<dbReference type="AlphaFoldDB" id="A0A0C9X558"/>
<dbReference type="Proteomes" id="UP000054477">
    <property type="component" value="Unassembled WGS sequence"/>
</dbReference>
<proteinExistence type="predicted"/>
<name>A0A0C9X558_9AGAR</name>
<keyword evidence="2" id="KW-1185">Reference proteome</keyword>
<dbReference type="HOGENOM" id="CLU_2622385_0_0_1"/>